<dbReference type="PANTHER" id="PTHR47027:SF28">
    <property type="entry name" value="ENDONUCLEASE-REVERSE TRANSCRIPTASE"/>
    <property type="match status" value="1"/>
</dbReference>
<proteinExistence type="predicted"/>
<dbReference type="CDD" id="cd01650">
    <property type="entry name" value="RT_nLTR_like"/>
    <property type="match status" value="1"/>
</dbReference>
<dbReference type="WBParaSite" id="HCON_00121860-00001">
    <property type="protein sequence ID" value="HCON_00121860-00001"/>
    <property type="gene ID" value="HCON_00121860"/>
</dbReference>
<protein>
    <submittedName>
        <fullName evidence="4 5">Reverse transcriptase domain-containing protein</fullName>
    </submittedName>
</protein>
<feature type="region of interest" description="Disordered" evidence="1">
    <location>
        <begin position="1"/>
        <end position="36"/>
    </location>
</feature>
<dbReference type="GO" id="GO:0003824">
    <property type="term" value="F:catalytic activity"/>
    <property type="evidence" value="ECO:0007669"/>
    <property type="project" value="InterPro"/>
</dbReference>
<reference evidence="4 5" key="1">
    <citation type="submission" date="2020-12" db="UniProtKB">
        <authorList>
            <consortium name="WormBaseParasite"/>
        </authorList>
    </citation>
    <scope>IDENTIFICATION</scope>
    <source>
        <strain evidence="4 5">MHco3</strain>
    </source>
</reference>
<dbReference type="Gene3D" id="3.30.70.270">
    <property type="match status" value="1"/>
</dbReference>
<feature type="domain" description="Reverse transcriptase" evidence="2">
    <location>
        <begin position="543"/>
        <end position="801"/>
    </location>
</feature>
<dbReference type="InterPro" id="IPR043502">
    <property type="entry name" value="DNA/RNA_pol_sf"/>
</dbReference>
<sequence length="985" mass="112222">MSKVSKGISGKARTSPGSGAQDPRPSSVDSMLGLPRSERPRSKKLVRIGTLNVGSLTGKSREVADLMKRRNIQVLCLQETRWKGAKAREIGEGVKLYYNGDDTKRNGVAIAVAESLKDSVSVVSRISSRIMAVRIETKEGYWTIISVYAPQAGCPAYEKDEFYLNLDEAIRSVPEGDYLTIAGDMNGHVGSERRGLERVHGGRGIGVRNEEGERVLDLAMAHDLAVCSTFFAKRRSQKVTYSSGGNETEIDHVLVRRSSLKTVKDIKVLPGEELATQHRPLLADIAIELPKKSRTRTERRIRWWKLHRLERENLKEKILEVGLPDPEGPIQQTWSNAVKVILGCAKETLGETRGGLRGNKEAWFWNDEVQRVVREKKLAYKRWQKTRALEDLAAYKTSKRLAKAAVAKAKNIEMDALYEKLDSREGEKFVFRLAKARHRATQDIRVVKAVRNSEGAILRKPGEVRRRWKEYFDRLLNEEFARENSSHSEATAGPIKLWTEDEVRKAIGKMKVGKATGPDGVPIEAWKALGEHGIKWLTRFLNTVTAEGRIPDAWRRSTIVPIFKQKGDAMDCSNYRGIRLTAHTMKLYERLVDSRLRELVPISEGQFGFMPERSTTDAIFIARQIMEKYREKRRPCYLAFLDLEKAFDRLPREVLWSALRKRNVPEHLISLVKDMYDGSTTTIRTAHGQTGAIDVTVGVHQGSALSPFLFLLTMDVITEELMDGPLKTILYADDIALIAESKEELQDNLQKWQKVLAENGLRLNVKKTKFLSSEEGMESITDGYGEAIEKVQDFRYLGSDLAADGSVDQAVKSRINAAWMKWRESTGILCDRRCSRTLKGKVYRAVVRPTMLYSSECWPVSKTHERQLHSAEMRMLRWACGWTRLDRIRNDDVRTVMQTAPVQLKMREQRLRWFGHVLRRPQSHPIRKAMEFEAQGKRPRGAPKKRWRDVIKKDLAEAKVTAEDAVNRMKWRRLIRTADPATARD</sequence>
<dbReference type="InterPro" id="IPR005135">
    <property type="entry name" value="Endo/exonuclease/phosphatase"/>
</dbReference>
<name>A0A6F7QAM3_HAECO</name>
<organism evidence="3 5">
    <name type="scientific">Haemonchus contortus</name>
    <name type="common">Barber pole worm</name>
    <dbReference type="NCBI Taxonomy" id="6289"/>
    <lineage>
        <taxon>Eukaryota</taxon>
        <taxon>Metazoa</taxon>
        <taxon>Ecdysozoa</taxon>
        <taxon>Nematoda</taxon>
        <taxon>Chromadorea</taxon>
        <taxon>Rhabditida</taxon>
        <taxon>Rhabditina</taxon>
        <taxon>Rhabditomorpha</taxon>
        <taxon>Strongyloidea</taxon>
        <taxon>Trichostrongylidae</taxon>
        <taxon>Haemonchus</taxon>
    </lineage>
</organism>
<dbReference type="SUPFAM" id="SSF56219">
    <property type="entry name" value="DNase I-like"/>
    <property type="match status" value="1"/>
</dbReference>
<dbReference type="InterPro" id="IPR036691">
    <property type="entry name" value="Endo/exonu/phosph_ase_sf"/>
</dbReference>
<evidence type="ECO:0000313" key="5">
    <source>
        <dbReference type="WBParaSite" id="HCON_00179230-00001"/>
    </source>
</evidence>
<dbReference type="PANTHER" id="PTHR47027">
    <property type="entry name" value="REVERSE TRANSCRIPTASE DOMAIN-CONTAINING PROTEIN"/>
    <property type="match status" value="1"/>
</dbReference>
<dbReference type="SUPFAM" id="SSF56672">
    <property type="entry name" value="DNA/RNA polymerases"/>
    <property type="match status" value="1"/>
</dbReference>
<dbReference type="AlphaFoldDB" id="A0A6F7QAM3"/>
<evidence type="ECO:0000313" key="4">
    <source>
        <dbReference type="WBParaSite" id="HCON_00121860-00001"/>
    </source>
</evidence>
<accession>A0A6F7QAM3</accession>
<dbReference type="Proteomes" id="UP000025227">
    <property type="component" value="Unplaced"/>
</dbReference>
<dbReference type="CDD" id="cd09076">
    <property type="entry name" value="L1-EN"/>
    <property type="match status" value="1"/>
</dbReference>
<dbReference type="Pfam" id="PF00078">
    <property type="entry name" value="RVT_1"/>
    <property type="match status" value="1"/>
</dbReference>
<dbReference type="InterPro" id="IPR043128">
    <property type="entry name" value="Rev_trsase/Diguanyl_cyclase"/>
</dbReference>
<evidence type="ECO:0000313" key="3">
    <source>
        <dbReference type="Proteomes" id="UP000025227"/>
    </source>
</evidence>
<dbReference type="InterPro" id="IPR000477">
    <property type="entry name" value="RT_dom"/>
</dbReference>
<dbReference type="WBParaSite" id="HCON_00179230-00001">
    <property type="protein sequence ID" value="HCON_00179230-00001"/>
    <property type="gene ID" value="HCON_00179230"/>
</dbReference>
<dbReference type="OrthoDB" id="5832914at2759"/>
<dbReference type="Pfam" id="PF03372">
    <property type="entry name" value="Exo_endo_phos"/>
    <property type="match status" value="1"/>
</dbReference>
<dbReference type="Gene3D" id="3.60.10.10">
    <property type="entry name" value="Endonuclease/exonuclease/phosphatase"/>
    <property type="match status" value="1"/>
</dbReference>
<dbReference type="OMA" id="HASITTC"/>
<evidence type="ECO:0000256" key="1">
    <source>
        <dbReference type="SAM" id="MobiDB-lite"/>
    </source>
</evidence>
<dbReference type="PROSITE" id="PS50878">
    <property type="entry name" value="RT_POL"/>
    <property type="match status" value="1"/>
</dbReference>
<keyword evidence="3" id="KW-1185">Reference proteome</keyword>
<evidence type="ECO:0000259" key="2">
    <source>
        <dbReference type="PROSITE" id="PS50878"/>
    </source>
</evidence>